<feature type="transmembrane region" description="Helical" evidence="1">
    <location>
        <begin position="334"/>
        <end position="355"/>
    </location>
</feature>
<gene>
    <name evidence="2" type="ORF">C0081_17295</name>
</gene>
<dbReference type="Pfam" id="PF00873">
    <property type="entry name" value="ACR_tran"/>
    <property type="match status" value="2"/>
</dbReference>
<keyword evidence="1" id="KW-0472">Membrane</keyword>
<feature type="transmembrane region" description="Helical" evidence="1">
    <location>
        <begin position="437"/>
        <end position="458"/>
    </location>
</feature>
<feature type="transmembrane region" description="Helical" evidence="1">
    <location>
        <begin position="954"/>
        <end position="973"/>
    </location>
</feature>
<reference evidence="2 3" key="1">
    <citation type="submission" date="2018-01" db="EMBL/GenBank/DDBJ databases">
        <title>The draft genome sequence of Cohaesibacter sp. H1304.</title>
        <authorList>
            <person name="Wang N.-N."/>
            <person name="Du Z.-J."/>
        </authorList>
    </citation>
    <scope>NUCLEOTIDE SEQUENCE [LARGE SCALE GENOMIC DNA]</scope>
    <source>
        <strain evidence="2 3">H1304</strain>
    </source>
</reference>
<dbReference type="GO" id="GO:0005886">
    <property type="term" value="C:plasma membrane"/>
    <property type="evidence" value="ECO:0007669"/>
    <property type="project" value="TreeGrafter"/>
</dbReference>
<sequence>MSRFDHAPKRGVVAFFVHHPNAANLLMIILLIAGLFSLSRMNSQFFPTIATDTIQVSITWSGASAEDVEANILEIVEPKIRFIDGVDTVQSYAREGAASISLEFKPGADMQLALRDVESAIDTISTLPEQAEDPKVSYREFRDDVARLILSGPFDESSLREFAKTLRDDLIDKGVDTVDFTGLRDEEFYVGLSDYDLRRLGLTIKDVADQVASNSRDLPSGKVQDGIEKQVRTLAAEESPERLSNIEIKSQTDGSSVNLGDISQIQRRLDPDQVRGLMRGQSAIQLVVRRAPSEDSLKASAIVDEYLSTARDIFPPTLIITQYDARAEALVERILLLVKNAVSGLVLVLLILALFLNMRTALWVTAGIPVAMLAACVVLLALGQTINMMSLFAFIMMLGIIVDDAIVVGEEATTRFQAGEPGPIAAEGGGARMLMPVTAASLTTIAAFSPILLIGGVIGQIMGVLPLVVISVLLASLIECFFILPGHLAHSMTPSHHRGWNVKRVIVTGLVLVAPLVLFYSMEKELAAKFGGYTQSTWSWLHTFLDKGPMVPLIAFVSFAFLLATTIELFLVRRTAKQNKHENHGRPKESAFRRAFDKGFAAFRDGPFRSLVTISYTWRYTTIALCIASMAVVYGGLAGGRVGFVFFPSAESETITISMVFNVGILEQDAVKIVKQVDDAVYDTERKLGKGEKLVVASFITLGSSGQTTADNVASLRLRLTSSEQRSVRTNVFQNALRRNMPQIAGLKRASIRGQRGGPPGADLDIRLINAPPETLKQASLDLQERLSSYPGVSELNDNMPYGKPELVLELKPRGRSLGFSAQSIGEQVRDLVDGRTARKLAILDDEVDVLIKQDARNDVDSLRSIWLKSTSGAYVPLTEVVTLRDRQGFSSIQRFDGKTTISVTGDVDSEVVTVTELVAALDKNLMPEIAAKHGVDYNFSGRNEERMEAFADLRLGVMIALAAIYIILAWVFASYSRPLAIMVIIPFGIVGAVLGHYLLGFQLTILSLIGLLGLAGILVNDSIILVSRLDERLAFGETLKDAAIGASCDRLRAVLLTSLTTVSGLTPLLFEASLQAQFLKPMAITIVFGLAVATLFVLFLVPSLFGVGSDLCKATRWLLNGNVRSSQV</sequence>
<dbReference type="EMBL" id="PKUQ01000042">
    <property type="protein sequence ID" value="PLW75858.1"/>
    <property type="molecule type" value="Genomic_DNA"/>
</dbReference>
<feature type="transmembrane region" description="Helical" evidence="1">
    <location>
        <begin position="505"/>
        <end position="522"/>
    </location>
</feature>
<proteinExistence type="predicted"/>
<dbReference type="InterPro" id="IPR027463">
    <property type="entry name" value="AcrB_DN_DC_subdom"/>
</dbReference>
<organism evidence="2 3">
    <name type="scientific">Cohaesibacter celericrescens</name>
    <dbReference type="NCBI Taxonomy" id="2067669"/>
    <lineage>
        <taxon>Bacteria</taxon>
        <taxon>Pseudomonadati</taxon>
        <taxon>Pseudomonadota</taxon>
        <taxon>Alphaproteobacteria</taxon>
        <taxon>Hyphomicrobiales</taxon>
        <taxon>Cohaesibacteraceae</taxon>
    </lineage>
</organism>
<dbReference type="Gene3D" id="3.30.2090.10">
    <property type="entry name" value="Multidrug efflux transporter AcrB TolC docking domain, DN and DC subdomains"/>
    <property type="match status" value="2"/>
</dbReference>
<evidence type="ECO:0000313" key="2">
    <source>
        <dbReference type="EMBL" id="PLW75858.1"/>
    </source>
</evidence>
<evidence type="ECO:0000313" key="3">
    <source>
        <dbReference type="Proteomes" id="UP000234881"/>
    </source>
</evidence>
<dbReference type="PANTHER" id="PTHR32063:SF33">
    <property type="entry name" value="RND SUPERFAMILY EFFLUX PUMP PERMEASE COMPONENT"/>
    <property type="match status" value="1"/>
</dbReference>
<keyword evidence="3" id="KW-1185">Reference proteome</keyword>
<dbReference type="AlphaFoldDB" id="A0A2N5XN62"/>
<feature type="transmembrane region" description="Helical" evidence="1">
    <location>
        <begin position="618"/>
        <end position="637"/>
    </location>
</feature>
<dbReference type="SUPFAM" id="SSF82693">
    <property type="entry name" value="Multidrug efflux transporter AcrB pore domain, PN1, PN2, PC1 and PC2 subdomains"/>
    <property type="match status" value="2"/>
</dbReference>
<dbReference type="PANTHER" id="PTHR32063">
    <property type="match status" value="1"/>
</dbReference>
<dbReference type="OrthoDB" id="9806532at2"/>
<feature type="transmembrane region" description="Helical" evidence="1">
    <location>
        <begin position="1006"/>
        <end position="1030"/>
    </location>
</feature>
<feature type="transmembrane region" description="Helical" evidence="1">
    <location>
        <begin position="1051"/>
        <end position="1071"/>
    </location>
</feature>
<name>A0A2N5XN62_9HYPH</name>
<dbReference type="SUPFAM" id="SSF82866">
    <property type="entry name" value="Multidrug efflux transporter AcrB transmembrane domain"/>
    <property type="match status" value="2"/>
</dbReference>
<comment type="caution">
    <text evidence="2">The sequence shown here is derived from an EMBL/GenBank/DDBJ whole genome shotgun (WGS) entry which is preliminary data.</text>
</comment>
<dbReference type="GO" id="GO:0042910">
    <property type="term" value="F:xenobiotic transmembrane transporter activity"/>
    <property type="evidence" value="ECO:0007669"/>
    <property type="project" value="TreeGrafter"/>
</dbReference>
<dbReference type="InterPro" id="IPR001036">
    <property type="entry name" value="Acrflvin-R"/>
</dbReference>
<feature type="transmembrane region" description="Helical" evidence="1">
    <location>
        <begin position="12"/>
        <end position="36"/>
    </location>
</feature>
<dbReference type="RefSeq" id="WP_101535099.1">
    <property type="nucleotide sequence ID" value="NZ_PKUQ01000042.1"/>
</dbReference>
<feature type="transmembrane region" description="Helical" evidence="1">
    <location>
        <begin position="1083"/>
        <end position="1108"/>
    </location>
</feature>
<keyword evidence="1" id="KW-0812">Transmembrane</keyword>
<keyword evidence="1" id="KW-1133">Transmembrane helix</keyword>
<evidence type="ECO:0000256" key="1">
    <source>
        <dbReference type="SAM" id="Phobius"/>
    </source>
</evidence>
<feature type="transmembrane region" description="Helical" evidence="1">
    <location>
        <begin position="550"/>
        <end position="572"/>
    </location>
</feature>
<accession>A0A2N5XN62</accession>
<dbReference type="Proteomes" id="UP000234881">
    <property type="component" value="Unassembled WGS sequence"/>
</dbReference>
<protein>
    <submittedName>
        <fullName evidence="2">AcrB/AcrD/AcrF family protein</fullName>
    </submittedName>
</protein>
<feature type="transmembrane region" description="Helical" evidence="1">
    <location>
        <begin position="362"/>
        <end position="382"/>
    </location>
</feature>
<dbReference type="Gene3D" id="1.20.1640.10">
    <property type="entry name" value="Multidrug efflux transporter AcrB transmembrane domain"/>
    <property type="match status" value="3"/>
</dbReference>
<dbReference type="SUPFAM" id="SSF82714">
    <property type="entry name" value="Multidrug efflux transporter AcrB TolC docking domain, DN and DC subdomains"/>
    <property type="match status" value="2"/>
</dbReference>
<feature type="transmembrane region" description="Helical" evidence="1">
    <location>
        <begin position="464"/>
        <end position="484"/>
    </location>
</feature>
<feature type="transmembrane region" description="Helical" evidence="1">
    <location>
        <begin position="980"/>
        <end position="1000"/>
    </location>
</feature>
<dbReference type="Gene3D" id="3.30.70.1320">
    <property type="entry name" value="Multidrug efflux transporter AcrB pore domain like"/>
    <property type="match status" value="1"/>
</dbReference>
<dbReference type="Gene3D" id="3.30.70.1440">
    <property type="entry name" value="Multidrug efflux transporter AcrB pore domain"/>
    <property type="match status" value="1"/>
</dbReference>
<dbReference type="Gene3D" id="3.30.70.1430">
    <property type="entry name" value="Multidrug efflux transporter AcrB pore domain"/>
    <property type="match status" value="2"/>
</dbReference>
<dbReference type="PRINTS" id="PR00702">
    <property type="entry name" value="ACRIFLAVINRP"/>
</dbReference>